<dbReference type="Proteomes" id="UP000094043">
    <property type="component" value="Chromosome 2"/>
</dbReference>
<dbReference type="AlphaFoldDB" id="A0A1E3IRV0"/>
<reference evidence="1" key="2">
    <citation type="journal article" date="2022" name="Elife">
        <title>Obligate sexual reproduction of a homothallic fungus closely related to the Cryptococcus pathogenic species complex.</title>
        <authorList>
            <person name="Passer A.R."/>
            <person name="Clancey S.A."/>
            <person name="Shea T."/>
            <person name="David-Palma M."/>
            <person name="Averette A.F."/>
            <person name="Boekhout T."/>
            <person name="Porcel B.M."/>
            <person name="Nowrousian M."/>
            <person name="Cuomo C.A."/>
            <person name="Sun S."/>
            <person name="Heitman J."/>
            <person name="Coelho M.A."/>
        </authorList>
    </citation>
    <scope>NUCLEOTIDE SEQUENCE</scope>
    <source>
        <strain evidence="1">CBS 7841</strain>
    </source>
</reference>
<proteinExistence type="predicted"/>
<dbReference type="OrthoDB" id="2560477at2759"/>
<accession>A0A1E3IRV0</accession>
<name>A0A1E3IRV0_9TREE</name>
<evidence type="ECO:0000313" key="1">
    <source>
        <dbReference type="EMBL" id="WVN87075.1"/>
    </source>
</evidence>
<dbReference type="EMBL" id="CP143785">
    <property type="protein sequence ID" value="WVN87075.1"/>
    <property type="molecule type" value="Genomic_DNA"/>
</dbReference>
<evidence type="ECO:0000313" key="2">
    <source>
        <dbReference type="Proteomes" id="UP000094043"/>
    </source>
</evidence>
<dbReference type="KEGG" id="cdep:91086463"/>
<gene>
    <name evidence="1" type="ORF">L203_102251</name>
</gene>
<dbReference type="RefSeq" id="XP_066067775.1">
    <property type="nucleotide sequence ID" value="XM_066211678.1"/>
</dbReference>
<reference evidence="1" key="3">
    <citation type="submission" date="2024-01" db="EMBL/GenBank/DDBJ databases">
        <authorList>
            <person name="Coelho M.A."/>
            <person name="David-Palma M."/>
            <person name="Shea T."/>
            <person name="Sun S."/>
            <person name="Cuomo C.A."/>
            <person name="Heitman J."/>
        </authorList>
    </citation>
    <scope>NUCLEOTIDE SEQUENCE</scope>
    <source>
        <strain evidence="1">CBS 7841</strain>
    </source>
</reference>
<dbReference type="GeneID" id="91086463"/>
<dbReference type="VEuPathDB" id="FungiDB:L203_01507"/>
<sequence length="218" mass="23605">MAKLVLASLLLSLVLGAPSGRSVVEKRSAPLSCVQFQYGGPFTASGSDGWIHLYANITHSDADSQKTTFKETRLGLAPDGTIQPCGECKTTELFGFDVCQNDERKGFNGLVNSPASFYGHIVYRNVDSGVKCLTARPGTTEGAPLQLEDCQYDYDSAGSSKQYFQMSVTDGGFRANLLDQNHVYGPDPQLETTNSLVLYNIEGAKKTFTGFGFKAPEF</sequence>
<keyword evidence="2" id="KW-1185">Reference proteome</keyword>
<reference evidence="1" key="1">
    <citation type="submission" date="2016-06" db="EMBL/GenBank/DDBJ databases">
        <authorList>
            <person name="Cuomo C."/>
            <person name="Litvintseva A."/>
            <person name="Heitman J."/>
            <person name="Chen Y."/>
            <person name="Sun S."/>
            <person name="Springer D."/>
            <person name="Dromer F."/>
            <person name="Young S."/>
            <person name="Zeng Q."/>
            <person name="Chapman S."/>
            <person name="Gujja S."/>
            <person name="Saif S."/>
            <person name="Birren B."/>
        </authorList>
    </citation>
    <scope>NUCLEOTIDE SEQUENCE</scope>
    <source>
        <strain evidence="1">CBS 7841</strain>
    </source>
</reference>
<organism evidence="1 2">
    <name type="scientific">Cryptococcus depauperatus CBS 7841</name>
    <dbReference type="NCBI Taxonomy" id="1295531"/>
    <lineage>
        <taxon>Eukaryota</taxon>
        <taxon>Fungi</taxon>
        <taxon>Dikarya</taxon>
        <taxon>Basidiomycota</taxon>
        <taxon>Agaricomycotina</taxon>
        <taxon>Tremellomycetes</taxon>
        <taxon>Tremellales</taxon>
        <taxon>Cryptococcaceae</taxon>
        <taxon>Cryptococcus</taxon>
    </lineage>
</organism>
<protein>
    <submittedName>
        <fullName evidence="1">Uncharacterized protein</fullName>
    </submittedName>
</protein>